<sequence length="860" mass="90778">MLSCLTLAACGSAKESGPPADVIEYELFPSTREVTPAQLEALTSSDEEGVIVFAEEPPGFEDLEPGQVLLAQASEKLPAGLLRVVGSVERDGGVLTLRTGAAPLQAAFRKLHVKMQRDATIGEGRFTPAAGMRNVVRSETQGLTVDKGKGEQKRRFEIIVFDGDDDPETKNNKVEIDALLGGGYTYEISLDIEWGEVWLIPAKVSACMAAAVVGDDCNPEDFLPELRSTFTVDPYVFMDVNVWGAATLDFKKELDVGKIELTPILLFPLVFMPTVDIVASVEGGASARFEVGVAANAELETSVTVSTKTGGVPVYAPPKLKDWHFDPRPPVVDLHASAEAKVGARLGISLYGMAGPYARMSGVARIDAAPLENPCWKLHFALESELGARITTPRLPFVGYVKLLDWHIAPFRPIDEEVDSGACILPPDPPNPPGSGPTPSAFRSPPFPPWSKNLGGDVDATFAPPAGDFLSGAPDLVPAIDGRWIASGSFANALHKIDGNGSIVWTSRLANESGLTLRPLRSVPAYDAGVLALLRPEAMPDSFVLAHVEQSGKLSWARGYELPASCNAEATHLMRDASTGFVVLGRCKGSGDGWMIQVSERGEIVRARTLAEEGAIATVPTAGTVADGELVVAGTLVHSGGEPEWAFASRFDADGEPGVSTTFTCASRVAMAVTAAAPSENGGVTLVGEANGPGLVARLRKDGGVGFVRFPNLGIGTRDWFSVSSVAELPVTGMVFAASTRKTAETAPPSLVVAGLDGAGRTMWSRGFSLDSRTLTWPALRLTDDGGVFLSAVAGPEGGREGDLFAMKLHAKDGNVGDGSAVASEEVALADYDCMIDSKSFQPMLGALDVTTRTVTLHRQ</sequence>
<feature type="region of interest" description="Disordered" evidence="1">
    <location>
        <begin position="420"/>
        <end position="447"/>
    </location>
</feature>
<keyword evidence="3" id="KW-1185">Reference proteome</keyword>
<dbReference type="EMBL" id="CP012332">
    <property type="protein sequence ID" value="AKU90317.1"/>
    <property type="molecule type" value="Genomic_DNA"/>
</dbReference>
<organism evidence="2 3">
    <name type="scientific">Vulgatibacter incomptus</name>
    <dbReference type="NCBI Taxonomy" id="1391653"/>
    <lineage>
        <taxon>Bacteria</taxon>
        <taxon>Pseudomonadati</taxon>
        <taxon>Myxococcota</taxon>
        <taxon>Myxococcia</taxon>
        <taxon>Myxococcales</taxon>
        <taxon>Cystobacterineae</taxon>
        <taxon>Vulgatibacteraceae</taxon>
        <taxon>Vulgatibacter</taxon>
    </lineage>
</organism>
<dbReference type="KEGG" id="vin:AKJ08_0704"/>
<protein>
    <submittedName>
        <fullName evidence="2">Uncharacterized protein</fullName>
    </submittedName>
</protein>
<accession>A0A0K1P9Y8</accession>
<evidence type="ECO:0000313" key="3">
    <source>
        <dbReference type="Proteomes" id="UP000055590"/>
    </source>
</evidence>
<reference evidence="2 3" key="1">
    <citation type="submission" date="2015-08" db="EMBL/GenBank/DDBJ databases">
        <authorList>
            <person name="Babu N.S."/>
            <person name="Beckwith C.J."/>
            <person name="Beseler K.G."/>
            <person name="Brison A."/>
            <person name="Carone J.V."/>
            <person name="Caskin T.P."/>
            <person name="Diamond M."/>
            <person name="Durham M.E."/>
            <person name="Foxe J.M."/>
            <person name="Go M."/>
            <person name="Henderson B.A."/>
            <person name="Jones I.B."/>
            <person name="McGettigan J.A."/>
            <person name="Micheletti S.J."/>
            <person name="Nasrallah M.E."/>
            <person name="Ortiz D."/>
            <person name="Piller C.R."/>
            <person name="Privatt S.R."/>
            <person name="Schneider S.L."/>
            <person name="Sharp S."/>
            <person name="Smith T.C."/>
            <person name="Stanton J.D."/>
            <person name="Ullery H.E."/>
            <person name="Wilson R.J."/>
            <person name="Serrano M.G."/>
            <person name="Buck G."/>
            <person name="Lee V."/>
            <person name="Wang Y."/>
            <person name="Carvalho R."/>
            <person name="Voegtly L."/>
            <person name="Shi R."/>
            <person name="Duckworth R."/>
            <person name="Johnson A."/>
            <person name="Loviza R."/>
            <person name="Walstead R."/>
            <person name="Shah Z."/>
            <person name="Kiflezghi M."/>
            <person name="Wade K."/>
            <person name="Ball S.L."/>
            <person name="Bradley K.W."/>
            <person name="Asai D.J."/>
            <person name="Bowman C.A."/>
            <person name="Russell D.A."/>
            <person name="Pope W.H."/>
            <person name="Jacobs-Sera D."/>
            <person name="Hendrix R.W."/>
            <person name="Hatfull G.F."/>
        </authorList>
    </citation>
    <scope>NUCLEOTIDE SEQUENCE [LARGE SCALE GENOMIC DNA]</scope>
    <source>
        <strain evidence="2 3">DSM 27710</strain>
    </source>
</reference>
<name>A0A0K1P9Y8_9BACT</name>
<proteinExistence type="predicted"/>
<dbReference type="AlphaFoldDB" id="A0A0K1P9Y8"/>
<evidence type="ECO:0000313" key="2">
    <source>
        <dbReference type="EMBL" id="AKU90317.1"/>
    </source>
</evidence>
<dbReference type="STRING" id="1391653.AKJ08_0704"/>
<feature type="compositionally biased region" description="Pro residues" evidence="1">
    <location>
        <begin position="426"/>
        <end position="436"/>
    </location>
</feature>
<gene>
    <name evidence="2" type="ORF">AKJ08_0704</name>
</gene>
<evidence type="ECO:0000256" key="1">
    <source>
        <dbReference type="SAM" id="MobiDB-lite"/>
    </source>
</evidence>
<dbReference type="Proteomes" id="UP000055590">
    <property type="component" value="Chromosome"/>
</dbReference>